<dbReference type="AlphaFoldDB" id="A0A9N9VFU3"/>
<comment type="caution">
    <text evidence="3">The sequence shown here is derived from an EMBL/GenBank/DDBJ whole genome shotgun (WGS) entry which is preliminary data.</text>
</comment>
<feature type="region of interest" description="Disordered" evidence="1">
    <location>
        <begin position="1"/>
        <end position="23"/>
    </location>
</feature>
<dbReference type="PANTHER" id="PTHR21310">
    <property type="entry name" value="AMINOGLYCOSIDE PHOSPHOTRANSFERASE-RELATED-RELATED"/>
    <property type="match status" value="1"/>
</dbReference>
<name>A0A9N9VFU3_9HYPO</name>
<feature type="domain" description="Aminoglycoside phosphotransferase" evidence="2">
    <location>
        <begin position="80"/>
        <end position="303"/>
    </location>
</feature>
<dbReference type="Pfam" id="PF01636">
    <property type="entry name" value="APH"/>
    <property type="match status" value="1"/>
</dbReference>
<sequence>MWNALPSLSPRPDPSHLRRLKPLTSEQYEERRNKFIRAIDENAICTLASAHNKNLPCRIAESRTANGSFNICFFLHFHTVDKTWVVRVPLEPVLHNAWDKVQSEVCTMRQISPFPGSMRTAATDFSATSRRNIMIMDCVEGGSLTDKKILESPQERRLQFYTELVDILAQLRTLEFPVGGSLMPHWSAWSKPAVSEVLSIPLNQFQTDGYPTSVKSTKSAVEFINEQYRILWETYLLPASDMSRKGLEKELFALDAIKKWLPKLDDNNTRRQFVLAHTDLRYSNIMVDDLLHIQGIIDWEWACTVPTQMFIPPAWIITSDVMFSEFRCALTSRRDSSAGRSLLMHQWTQDNEINLHITNILRQSSQLTSIFYRHIYPKLFTESRDVILSEYSTTRSGRWKWKGGCVLQSVTPNTSRITIST</sequence>
<protein>
    <recommendedName>
        <fullName evidence="2">Aminoglycoside phosphotransferase domain-containing protein</fullName>
    </recommendedName>
</protein>
<proteinExistence type="predicted"/>
<gene>
    <name evidence="3" type="ORF">CRHIZ90672A_00012883</name>
</gene>
<dbReference type="InterPro" id="IPR051678">
    <property type="entry name" value="AGP_Transferase"/>
</dbReference>
<evidence type="ECO:0000259" key="2">
    <source>
        <dbReference type="Pfam" id="PF01636"/>
    </source>
</evidence>
<dbReference type="InterPro" id="IPR002575">
    <property type="entry name" value="Aminoglycoside_PTrfase"/>
</dbReference>
<keyword evidence="4" id="KW-1185">Reference proteome</keyword>
<accession>A0A9N9VFU3</accession>
<organism evidence="3 4">
    <name type="scientific">Clonostachys rhizophaga</name>
    <dbReference type="NCBI Taxonomy" id="160324"/>
    <lineage>
        <taxon>Eukaryota</taxon>
        <taxon>Fungi</taxon>
        <taxon>Dikarya</taxon>
        <taxon>Ascomycota</taxon>
        <taxon>Pezizomycotina</taxon>
        <taxon>Sordariomycetes</taxon>
        <taxon>Hypocreomycetidae</taxon>
        <taxon>Hypocreales</taxon>
        <taxon>Bionectriaceae</taxon>
        <taxon>Clonostachys</taxon>
    </lineage>
</organism>
<evidence type="ECO:0000313" key="3">
    <source>
        <dbReference type="EMBL" id="CAH0022762.1"/>
    </source>
</evidence>
<evidence type="ECO:0000256" key="1">
    <source>
        <dbReference type="SAM" id="MobiDB-lite"/>
    </source>
</evidence>
<dbReference type="Proteomes" id="UP000696573">
    <property type="component" value="Unassembled WGS sequence"/>
</dbReference>
<dbReference type="InterPro" id="IPR011009">
    <property type="entry name" value="Kinase-like_dom_sf"/>
</dbReference>
<dbReference type="Gene3D" id="3.90.1200.10">
    <property type="match status" value="1"/>
</dbReference>
<evidence type="ECO:0000313" key="4">
    <source>
        <dbReference type="Proteomes" id="UP000696573"/>
    </source>
</evidence>
<dbReference type="EMBL" id="CABFNQ020000682">
    <property type="protein sequence ID" value="CAH0022762.1"/>
    <property type="molecule type" value="Genomic_DNA"/>
</dbReference>
<reference evidence="3" key="1">
    <citation type="submission" date="2021-10" db="EMBL/GenBank/DDBJ databases">
        <authorList>
            <person name="Piombo E."/>
        </authorList>
    </citation>
    <scope>NUCLEOTIDE SEQUENCE</scope>
</reference>
<dbReference type="SUPFAM" id="SSF56112">
    <property type="entry name" value="Protein kinase-like (PK-like)"/>
    <property type="match status" value="1"/>
</dbReference>
<dbReference type="PANTHER" id="PTHR21310:SF37">
    <property type="entry name" value="AMINOGLYCOSIDE PHOSPHOTRANSFERASE DOMAIN-CONTAINING PROTEIN"/>
    <property type="match status" value="1"/>
</dbReference>
<dbReference type="OrthoDB" id="10003767at2759"/>